<dbReference type="VEuPathDB" id="TriTrypDB:Tb927.6.890"/>
<evidence type="ECO:0000313" key="3">
    <source>
        <dbReference type="EMBL" id="AAX80345.1"/>
    </source>
</evidence>
<evidence type="ECO:0000313" key="4">
    <source>
        <dbReference type="EMBL" id="AAZ11653.1"/>
    </source>
</evidence>
<dbReference type="OMA" id="QMARTRH"/>
<dbReference type="Pfam" id="PF03399">
    <property type="entry name" value="SAC3_GANP"/>
    <property type="match status" value="2"/>
</dbReference>
<dbReference type="Proteomes" id="UP000008524">
    <property type="component" value="Chromosome 6"/>
</dbReference>
<gene>
    <name evidence="3" type="primary">Tb06.3A7.240</name>
    <name evidence="3" type="ORF">Tb927.6.890</name>
</gene>
<reference evidence="4" key="2">
    <citation type="journal article" date="2005" name="Science">
        <title>Comparative genomics of trypanosomatid parasitic protozoa.</title>
        <authorList>
            <person name="El-Sayed N.M."/>
            <person name="Myler P.J."/>
            <person name="Blandin G."/>
            <person name="Berriman M."/>
            <person name="Crabtree J."/>
            <person name="Aggarwal G."/>
            <person name="Caler E."/>
            <person name="Renauld H."/>
            <person name="Worthey E.A."/>
            <person name="Hertz-Fowler C."/>
            <person name="Ghedin E."/>
            <person name="Peacock C."/>
            <person name="Bartholomeu D.C."/>
            <person name="Haas B.J."/>
            <person name="Tran A.N."/>
            <person name="Wortman J.R."/>
            <person name="Alsmark U.C."/>
            <person name="Angiuoli S."/>
            <person name="Anupama A."/>
            <person name="Badger J."/>
            <person name="Bringaud F."/>
            <person name="Cadag E."/>
            <person name="Carlton J.M."/>
            <person name="Cerqueira G.C."/>
            <person name="Creasy T."/>
            <person name="Delcher A.L."/>
            <person name="Djikeng A."/>
            <person name="Embley T.M."/>
            <person name="Hauser C."/>
            <person name="Ivens A.C."/>
            <person name="Kummerfeld S.K."/>
            <person name="Pereira-Leal J.B."/>
            <person name="Nilsson D."/>
            <person name="Peterson J."/>
            <person name="Salzberg S.L."/>
            <person name="Shallom J."/>
            <person name="Silva J.C."/>
            <person name="Sundaram J."/>
            <person name="Westenberger S."/>
            <person name="White O."/>
            <person name="Melville S.E."/>
            <person name="Donelson J.E."/>
            <person name="Andersson B."/>
            <person name="Stuart K.D."/>
            <person name="Hall N."/>
        </authorList>
    </citation>
    <scope>NUCLEOTIDE SEQUENCE</scope>
    <source>
        <strain evidence="4">927/4 GUTat10.1</strain>
    </source>
</reference>
<dbReference type="RefSeq" id="XP_845212.1">
    <property type="nucleotide sequence ID" value="XM_840119.1"/>
</dbReference>
<dbReference type="InterPro" id="IPR005062">
    <property type="entry name" value="SAC3/GANP/THP3_conserved"/>
</dbReference>
<feature type="domain" description="SAC3/GANP/THP3 conserved" evidence="2">
    <location>
        <begin position="303"/>
        <end position="397"/>
    </location>
</feature>
<dbReference type="AlphaFoldDB" id="Q585F7"/>
<dbReference type="KEGG" id="tbr:Tb927.6.890"/>
<keyword evidence="5" id="KW-1185">Reference proteome</keyword>
<feature type="compositionally biased region" description="Basic and acidic residues" evidence="1">
    <location>
        <begin position="909"/>
        <end position="941"/>
    </location>
</feature>
<dbReference type="EMBL" id="CP000069">
    <property type="protein sequence ID" value="AAZ11653.1"/>
    <property type="molecule type" value="Genomic_DNA"/>
</dbReference>
<feature type="region of interest" description="Disordered" evidence="1">
    <location>
        <begin position="832"/>
        <end position="875"/>
    </location>
</feature>
<sequence length="1564" mass="173052">MSGLSVRAALSTPPFSTFCEFKVDEPPRRGQLAALCGGNRANNTGDGISQLPAVEPYGRSAAGVVVEPAHLRTPTALEKSMHFLVQHYLRKPHGSAVFLAPFDVWRYLWDRMRQVRTNWVPQLPPVGAELRDDGCGERIEGNVNEGGDLRGGILQQQCETITTKQMVRRESRRRLRWLEFTVAALSVGGANLCRSVEGCRHFVQEKQNFFESIAQCFSDLVVSYRAEQRLRNSEMFSAVILFYGLSQLTKIENRAGFFRVSQVTVSSVSGGTTVAAPTSVFEPPSSSVDFGSVYRELSYIPCMARSRHVRIALKIIHCWCQREWFRFFYLCRTARLTVLQRAILSHSFSYARFRAVVDLVTANVVVYGKGRVRGSMAVSELAELLLFTPKHCVELLLTMGLGPQLSEDRTVLRLSQQDSSPYTTQEQIFRHLEETGGKPRLCLPTLSSFVGFTVWQRAFELFPSAFDGDAAGTVSGASSPPVTDLENMRCPVNLMQLLEPYCPPYNEDVAALELLDAGSEWFDGIQASRERMLAWCVNNASRAEVKREGMETEAQDDSRWGGNATMGCEYDGVSGSMKGDELGEELREVVAEMDRESVSTRSSVFDDDDETELTHNETGFGLHAEEVCGEEDVLNNESDYGEEDEALREANILINSLQNSSIYQLASSNMQKETTKELPDTAAATDPIKGADEAHAAAQGSSQRNNEDEKQEQQKLDENASELVLYKPSSGAETAVTPLPSDHPGVMSPTLHATVEAPESESSRSTENSEVEIVAVAERPQQANKKECESGERNETLAQDQSNRSMLFGSQSAVPAFFGVSKFPPISFGNLHSGFPGSPTQQKANVEENVQGKGDSALKRSRSEEIDNNATIPGSYLSRQQVDTVLDTTTSSVDDRIMLLPSEVEEESEQRTLKAEVQQKEDAPRQRMRAERGKVDTDTSERSVPTTSHCATSSDVDPAPRLPEAGGPSLVSYKDVIKACVDEMKGKEQRWPRMSEADVSLLPRAPSKPSREQSLQVHSPLPFCFSTGAEYSAVALLLQELPQWVDTFTSYLVSFYSASYSDVTACRHLTDIICRGSRSQEITGWMCRGFTPSMIPYSETGEDSLLNFNEELSHDESTNAPTRETPILRLTSKIIVFGSDLREHDDRDEHTGTDGASLFASSGLSGGAGSRFVSSQLSDRQHPSLGHWIAALMLPPAERARVLREGILYHSKTPQSTDMDACFDEGGGSAAELGKSRDSDHIGIWEQMHVLRAADAKTTPAAWRLLSTAAAAWRRPLPSGSTKMLLQTQIALHAVDFRDVPRLRWTQDTQTSSPAACKVAACECQREHPTVIIALDTTRHKEFAAGMEVLRSLISQSVEQRAVLLAGVIVVLYTESVQEDEEKKKTVEEFFWSTWERCSKVAEESELQAAATLYDDKMPPWRAMYQNTIRRAVVKARSQAQMCSGSSPDGSFLSATSLPSSIESGDGVDSNMKRSLPYRIQKLIKSRRVMPSGAPPDPTLLVVPIHSLMDKNTRAFRSQYGNGGFTAFGVIALKEMLNSSVHSLLQDYEVRCRDFLRKNKFDAW</sequence>
<proteinExistence type="predicted"/>
<dbReference type="PANTHER" id="PTHR12436:SF3">
    <property type="entry name" value="GERMINAL-CENTER ASSOCIATED NUCLEAR PROTEIN"/>
    <property type="match status" value="1"/>
</dbReference>
<feature type="region of interest" description="Disordered" evidence="1">
    <location>
        <begin position="592"/>
        <end position="618"/>
    </location>
</feature>
<feature type="compositionally biased region" description="Basic and acidic residues" evidence="1">
    <location>
        <begin position="784"/>
        <end position="795"/>
    </location>
</feature>
<dbReference type="EMBL" id="AC073906">
    <property type="protein sequence ID" value="AAX80345.1"/>
    <property type="molecule type" value="Genomic_DNA"/>
</dbReference>
<reference evidence="3" key="4">
    <citation type="submission" date="2005-04" db="EMBL/GenBank/DDBJ databases">
        <title>.</title>
        <authorList>
            <person name="Ghedin E."/>
            <person name="Blandin G."/>
            <person name="Bartholomeu D."/>
            <person name="Caler E."/>
            <person name="Haas B."/>
            <person name="Hannick L."/>
            <person name="Shallom J."/>
            <person name="Hou L."/>
            <person name="Djikeng A."/>
            <person name="Feldblyum T."/>
            <person name="Hostetler J."/>
            <person name="Johnson J."/>
            <person name="Jones K."/>
            <person name="Koo H.L."/>
            <person name="Larkin C."/>
            <person name="Pai G."/>
            <person name="Peterson J."/>
            <person name="Khalak H.G."/>
            <person name="Salzberg S."/>
            <person name="Simpson A.J."/>
            <person name="Tallon L."/>
            <person name="Van Aken S."/>
            <person name="Wanless D."/>
            <person name="White O."/>
            <person name="Wortman J."/>
            <person name="Fraser C.M."/>
            <person name="El-Sayed N.M.A."/>
        </authorList>
    </citation>
    <scope>NUCLEOTIDE SEQUENCE</scope>
    <source>
        <strain evidence="3">GUTat10.1</strain>
    </source>
</reference>
<dbReference type="GO" id="GO:0005643">
    <property type="term" value="C:nuclear pore"/>
    <property type="evidence" value="ECO:0006056"/>
    <property type="project" value="Others"/>
</dbReference>
<dbReference type="Gene3D" id="1.25.40.990">
    <property type="match status" value="2"/>
</dbReference>
<feature type="region of interest" description="Disordered" evidence="1">
    <location>
        <begin position="692"/>
        <end position="715"/>
    </location>
</feature>
<dbReference type="eggNOG" id="ENOG502R446">
    <property type="taxonomic scope" value="Eukaryota"/>
</dbReference>
<dbReference type="InParanoid" id="Q585F7"/>
<accession>Q585F7</accession>
<dbReference type="GO" id="GO:0070390">
    <property type="term" value="C:transcription export complex 2"/>
    <property type="evidence" value="ECO:0000318"/>
    <property type="project" value="GO_Central"/>
</dbReference>
<feature type="compositionally biased region" description="Basic and acidic residues" evidence="1">
    <location>
        <begin position="856"/>
        <end position="865"/>
    </location>
</feature>
<dbReference type="InterPro" id="IPR045107">
    <property type="entry name" value="SAC3/GANP/THP3"/>
</dbReference>
<dbReference type="GO" id="GO:0005634">
    <property type="term" value="C:nucleus"/>
    <property type="evidence" value="ECO:0000314"/>
    <property type="project" value="GeneDB"/>
</dbReference>
<reference evidence="3" key="1">
    <citation type="submission" date="2000-07" db="EMBL/GenBank/DDBJ databases">
        <authorList>
            <person name="El-Sayed N.M."/>
            <person name="Khalak H."/>
            <person name="Adams M.D."/>
        </authorList>
    </citation>
    <scope>NUCLEOTIDE SEQUENCE</scope>
    <source>
        <strain evidence="3">GUTat10.1</strain>
    </source>
</reference>
<name>Q585F7_TRYB2</name>
<reference evidence="4" key="5">
    <citation type="submission" date="2005-04" db="EMBL/GenBank/DDBJ databases">
        <title>Sequencing, closure, and annotation of Trypanosoma brucei chromosomes 2 through 8.</title>
        <authorList>
            <person name="Ghedin E."/>
            <person name="Blandin G."/>
            <person name="Bartholomeu D."/>
            <person name="Caler E."/>
            <person name="Haas B."/>
            <person name="Hannick L."/>
            <person name="Shallom J."/>
            <person name="Hou L."/>
            <person name="Djikeng A."/>
            <person name="Feldblyum T."/>
            <person name="Hostetler J."/>
            <person name="Johnson J."/>
            <person name="Jones K."/>
            <person name="Koo H.L."/>
            <person name="Larkin C."/>
            <person name="Pai G."/>
            <person name="Peterson J."/>
            <person name="Khalak H.G."/>
            <person name="Salzberg S."/>
            <person name="Simpson A.J."/>
            <person name="Tallon L."/>
            <person name="Van Aken S."/>
            <person name="Wanless D."/>
            <person name="White O."/>
            <person name="Wortman J."/>
            <person name="Fraser C.M."/>
            <person name="El-Sayed N.M.A."/>
        </authorList>
    </citation>
    <scope>NUCLEOTIDE SEQUENCE</scope>
    <source>
        <strain evidence="4">927/4 GUTat10.1</strain>
    </source>
</reference>
<evidence type="ECO:0000313" key="5">
    <source>
        <dbReference type="Proteomes" id="UP000008524"/>
    </source>
</evidence>
<dbReference type="GeneID" id="3657720"/>
<accession>D6XHH4</accession>
<protein>
    <recommendedName>
        <fullName evidence="2">SAC3/GANP/THP3 conserved domain-containing protein</fullName>
    </recommendedName>
</protein>
<feature type="compositionally biased region" description="Polar residues" evidence="1">
    <location>
        <begin position="942"/>
        <end position="955"/>
    </location>
</feature>
<feature type="domain" description="SAC3/GANP/THP3 conserved" evidence="2">
    <location>
        <begin position="48"/>
        <end position="119"/>
    </location>
</feature>
<dbReference type="GO" id="GO:0005737">
    <property type="term" value="C:cytoplasm"/>
    <property type="evidence" value="ECO:0006056"/>
    <property type="project" value="Others"/>
</dbReference>
<dbReference type="PaxDb" id="5691-AAZ11653"/>
<evidence type="ECO:0000259" key="2">
    <source>
        <dbReference type="Pfam" id="PF03399"/>
    </source>
</evidence>
<dbReference type="OrthoDB" id="264795at2759"/>
<feature type="region of interest" description="Disordered" evidence="1">
    <location>
        <begin position="782"/>
        <end position="802"/>
    </location>
</feature>
<organism evidence="3 5">
    <name type="scientific">Trypanosoma brucei brucei (strain 927/4 GUTat10.1)</name>
    <dbReference type="NCBI Taxonomy" id="185431"/>
    <lineage>
        <taxon>Eukaryota</taxon>
        <taxon>Discoba</taxon>
        <taxon>Euglenozoa</taxon>
        <taxon>Kinetoplastea</taxon>
        <taxon>Metakinetoplastina</taxon>
        <taxon>Trypanosomatida</taxon>
        <taxon>Trypanosomatidae</taxon>
        <taxon>Trypanosoma</taxon>
    </lineage>
</organism>
<dbReference type="PANTHER" id="PTHR12436">
    <property type="entry name" value="80 KDA MCM3-ASSOCIATED PROTEIN"/>
    <property type="match status" value="1"/>
</dbReference>
<reference evidence="4 5" key="3">
    <citation type="journal article" date="2005" name="Science">
        <title>The genome of the African trypanosome Trypanosoma brucei.</title>
        <authorList>
            <person name="Berriman M."/>
            <person name="Ghedin E."/>
            <person name="Hertz-Fowler C."/>
            <person name="Blandin G."/>
            <person name="Renauld H."/>
            <person name="Bartholomeu D.C."/>
            <person name="Lennard N.J."/>
            <person name="Caler E."/>
            <person name="Hamlin N.E."/>
            <person name="Haas B."/>
            <person name="Bohme U."/>
            <person name="Hannick L."/>
            <person name="Aslett M.A."/>
            <person name="Shallom J."/>
            <person name="Marcello L."/>
            <person name="Hou L."/>
            <person name="Wickstead B."/>
            <person name="Alsmark U.C."/>
            <person name="Arrowsmith C."/>
            <person name="Atkin R.J."/>
            <person name="Barron A.J."/>
            <person name="Bringaud F."/>
            <person name="Brooks K."/>
            <person name="Carrington M."/>
            <person name="Cherevach I."/>
            <person name="Chillingworth T.J."/>
            <person name="Churcher C."/>
            <person name="Clark L.N."/>
            <person name="Corton C.H."/>
            <person name="Cronin A."/>
            <person name="Davies R.M."/>
            <person name="Doggett J."/>
            <person name="Djikeng A."/>
            <person name="Feldblyum T."/>
            <person name="Field M.C."/>
            <person name="Fraser A."/>
            <person name="Goodhead I."/>
            <person name="Hance Z."/>
            <person name="Harper D."/>
            <person name="Harris B.R."/>
            <person name="Hauser H."/>
            <person name="Hostetler J."/>
            <person name="Ivens A."/>
            <person name="Jagels K."/>
            <person name="Johnson D."/>
            <person name="Johnson J."/>
            <person name="Jones K."/>
            <person name="Kerhornou A.X."/>
            <person name="Koo H."/>
            <person name="Larke N."/>
            <person name="Landfear S."/>
            <person name="Larkin C."/>
            <person name="Leech V."/>
            <person name="Line A."/>
            <person name="Lord A."/>
            <person name="Macleod A."/>
            <person name="Mooney P.J."/>
            <person name="Moule S."/>
            <person name="Martin D.M."/>
            <person name="Morgan G.W."/>
            <person name="Mungall K."/>
            <person name="Norbertczak H."/>
            <person name="Ormond D."/>
            <person name="Pai G."/>
            <person name="Peacock C.S."/>
            <person name="Peterson J."/>
            <person name="Quail M.A."/>
            <person name="Rabbinowitsch E."/>
            <person name="Rajandream M.A."/>
            <person name="Reitter C."/>
            <person name="Salzberg S.L."/>
            <person name="Sanders M."/>
            <person name="Schobel S."/>
            <person name="Sharp S."/>
            <person name="Simmonds M."/>
            <person name="Simpson A.J."/>
            <person name="Tallon L."/>
            <person name="Turner C.M."/>
            <person name="Tait A."/>
            <person name="Tivey A.R."/>
            <person name="Van Aken S."/>
            <person name="Walker D."/>
            <person name="Wanless D."/>
            <person name="Wang S."/>
            <person name="White B."/>
            <person name="White O."/>
            <person name="Whitehead S."/>
            <person name="Woodward J."/>
            <person name="Wortman J."/>
            <person name="Adams M.D."/>
            <person name="Embley T.M."/>
            <person name="Gull K."/>
            <person name="Ullu E."/>
            <person name="Barry J.D."/>
            <person name="Fairlamb A.H."/>
            <person name="Opperdoes F."/>
            <person name="Barrell B.G."/>
            <person name="Donelson J.E."/>
            <person name="Hall N."/>
            <person name="Fraser C.M."/>
            <person name="Melville S.E."/>
            <person name="El-Sayed N.M."/>
        </authorList>
    </citation>
    <scope>NUCLEOTIDE SEQUENCE [LARGE SCALE GENOMIC DNA]</scope>
    <source>
        <strain evidence="4 5">927/4 GUTat10.1</strain>
    </source>
</reference>
<dbReference type="STRING" id="185431.Q585F7"/>
<dbReference type="GO" id="GO:0006406">
    <property type="term" value="P:mRNA export from nucleus"/>
    <property type="evidence" value="ECO:0000318"/>
    <property type="project" value="GO_Central"/>
</dbReference>
<evidence type="ECO:0000256" key="1">
    <source>
        <dbReference type="SAM" id="MobiDB-lite"/>
    </source>
</evidence>
<feature type="region of interest" description="Disordered" evidence="1">
    <location>
        <begin position="904"/>
        <end position="968"/>
    </location>
</feature>
<feature type="compositionally biased region" description="Basic and acidic residues" evidence="1">
    <location>
        <begin position="705"/>
        <end position="715"/>
    </location>
</feature>